<dbReference type="Proteomes" id="UP000447434">
    <property type="component" value="Chromosome 19"/>
</dbReference>
<evidence type="ECO:0000313" key="6">
    <source>
        <dbReference type="EMBL" id="KAE9592392.1"/>
    </source>
</evidence>
<dbReference type="OrthoDB" id="187139at2759"/>
<proteinExistence type="predicted"/>
<keyword evidence="4" id="KW-0961">Cell wall biogenesis/degradation</keyword>
<feature type="signal peptide" evidence="5">
    <location>
        <begin position="1"/>
        <end position="23"/>
    </location>
</feature>
<comment type="caution">
    <text evidence="6">The sequence shown here is derived from an EMBL/GenBank/DDBJ whole genome shotgun (WGS) entry which is preliminary data.</text>
</comment>
<dbReference type="AlphaFoldDB" id="A0A6A4NSJ7"/>
<evidence type="ECO:0000313" key="7">
    <source>
        <dbReference type="Proteomes" id="UP000447434"/>
    </source>
</evidence>
<dbReference type="EMBL" id="WOCE01000019">
    <property type="protein sequence ID" value="KAE9592392.1"/>
    <property type="molecule type" value="Genomic_DNA"/>
</dbReference>
<dbReference type="SUPFAM" id="SSF51126">
    <property type="entry name" value="Pectin lyase-like"/>
    <property type="match status" value="1"/>
</dbReference>
<evidence type="ECO:0000256" key="4">
    <source>
        <dbReference type="ARBA" id="ARBA00023316"/>
    </source>
</evidence>
<dbReference type="GO" id="GO:0071555">
    <property type="term" value="P:cell wall organization"/>
    <property type="evidence" value="ECO:0007669"/>
    <property type="project" value="UniProtKB-KW"/>
</dbReference>
<accession>A0A6A4NSJ7</accession>
<organism evidence="6 7">
    <name type="scientific">Lupinus albus</name>
    <name type="common">White lupine</name>
    <name type="synonym">Lupinus termis</name>
    <dbReference type="NCBI Taxonomy" id="3870"/>
    <lineage>
        <taxon>Eukaryota</taxon>
        <taxon>Viridiplantae</taxon>
        <taxon>Streptophyta</taxon>
        <taxon>Embryophyta</taxon>
        <taxon>Tracheophyta</taxon>
        <taxon>Spermatophyta</taxon>
        <taxon>Magnoliopsida</taxon>
        <taxon>eudicotyledons</taxon>
        <taxon>Gunneridae</taxon>
        <taxon>Pentapetalae</taxon>
        <taxon>rosids</taxon>
        <taxon>fabids</taxon>
        <taxon>Fabales</taxon>
        <taxon>Fabaceae</taxon>
        <taxon>Papilionoideae</taxon>
        <taxon>50 kb inversion clade</taxon>
        <taxon>genistoids sensu lato</taxon>
        <taxon>core genistoids</taxon>
        <taxon>Genisteae</taxon>
        <taxon>Lupinus</taxon>
    </lineage>
</organism>
<keyword evidence="7" id="KW-1185">Reference proteome</keyword>
<sequence>MDLLIISLLIFSIASCNFWAGNGQNTFNVCSYGAKGDGHFDDSEAFGKAWEAMCGSNESTTIPTLLVPGGYTFYVSQTEFKGPCKSNQVHIQVHIS</sequence>
<dbReference type="InterPro" id="IPR012334">
    <property type="entry name" value="Pectin_lyas_fold"/>
</dbReference>
<gene>
    <name evidence="6" type="ORF">Lalb_Chr19g0128821</name>
</gene>
<comment type="subcellular location">
    <subcellularLocation>
        <location evidence="1">Secreted</location>
        <location evidence="1">Cell wall</location>
    </subcellularLocation>
</comment>
<evidence type="ECO:0000256" key="1">
    <source>
        <dbReference type="ARBA" id="ARBA00004191"/>
    </source>
</evidence>
<keyword evidence="3" id="KW-0964">Secreted</keyword>
<evidence type="ECO:0000256" key="2">
    <source>
        <dbReference type="ARBA" id="ARBA00022512"/>
    </source>
</evidence>
<dbReference type="InterPro" id="IPR011050">
    <property type="entry name" value="Pectin_lyase_fold/virulence"/>
</dbReference>
<keyword evidence="5" id="KW-0732">Signal</keyword>
<protein>
    <submittedName>
        <fullName evidence="6">Putative polygalacturonase</fullName>
    </submittedName>
</protein>
<evidence type="ECO:0000256" key="3">
    <source>
        <dbReference type="ARBA" id="ARBA00022525"/>
    </source>
</evidence>
<evidence type="ECO:0000256" key="5">
    <source>
        <dbReference type="SAM" id="SignalP"/>
    </source>
</evidence>
<name>A0A6A4NSJ7_LUPAL</name>
<dbReference type="Gene3D" id="2.160.20.10">
    <property type="entry name" value="Single-stranded right-handed beta-helix, Pectin lyase-like"/>
    <property type="match status" value="1"/>
</dbReference>
<feature type="chain" id="PRO_5025525504" evidence="5">
    <location>
        <begin position="24"/>
        <end position="96"/>
    </location>
</feature>
<keyword evidence="2" id="KW-0134">Cell wall</keyword>
<dbReference type="PANTHER" id="PTHR31375">
    <property type="match status" value="1"/>
</dbReference>
<reference evidence="7" key="1">
    <citation type="journal article" date="2020" name="Nat. Commun.">
        <title>Genome sequence of the cluster root forming white lupin.</title>
        <authorList>
            <person name="Hufnagel B."/>
            <person name="Marques A."/>
            <person name="Soriano A."/>
            <person name="Marques L."/>
            <person name="Divol F."/>
            <person name="Doumas P."/>
            <person name="Sallet E."/>
            <person name="Mancinotti D."/>
            <person name="Carrere S."/>
            <person name="Marande W."/>
            <person name="Arribat S."/>
            <person name="Keller J."/>
            <person name="Huneau C."/>
            <person name="Blein T."/>
            <person name="Aime D."/>
            <person name="Laguerre M."/>
            <person name="Taylor J."/>
            <person name="Schubert V."/>
            <person name="Nelson M."/>
            <person name="Geu-Flores F."/>
            <person name="Crespi M."/>
            <person name="Gallardo-Guerrero K."/>
            <person name="Delaux P.-M."/>
            <person name="Salse J."/>
            <person name="Berges H."/>
            <person name="Guyot R."/>
            <person name="Gouzy J."/>
            <person name="Peret B."/>
        </authorList>
    </citation>
    <scope>NUCLEOTIDE SEQUENCE [LARGE SCALE GENOMIC DNA]</scope>
    <source>
        <strain evidence="7">cv. Amiga</strain>
    </source>
</reference>